<feature type="transmembrane region" description="Helical" evidence="2">
    <location>
        <begin position="55"/>
        <end position="74"/>
    </location>
</feature>
<evidence type="ECO:0000313" key="3">
    <source>
        <dbReference type="EMBL" id="SDP21077.1"/>
    </source>
</evidence>
<dbReference type="Proteomes" id="UP000198741">
    <property type="component" value="Chromosome I"/>
</dbReference>
<accession>A0A1H0QUW0</accession>
<feature type="transmembrane region" description="Helical" evidence="2">
    <location>
        <begin position="121"/>
        <end position="142"/>
    </location>
</feature>
<feature type="region of interest" description="Disordered" evidence="1">
    <location>
        <begin position="243"/>
        <end position="275"/>
    </location>
</feature>
<dbReference type="AlphaFoldDB" id="A0A1H0QUW0"/>
<dbReference type="EMBL" id="LT629710">
    <property type="protein sequence ID" value="SDP21077.1"/>
    <property type="molecule type" value="Genomic_DNA"/>
</dbReference>
<gene>
    <name evidence="3" type="ORF">SAMN04515671_3266</name>
</gene>
<proteinExistence type="predicted"/>
<feature type="transmembrane region" description="Helical" evidence="2">
    <location>
        <begin position="207"/>
        <end position="231"/>
    </location>
</feature>
<evidence type="ECO:0000313" key="4">
    <source>
        <dbReference type="Proteomes" id="UP000198741"/>
    </source>
</evidence>
<dbReference type="STRING" id="1090615.SAMN04515671_3266"/>
<evidence type="ECO:0000256" key="2">
    <source>
        <dbReference type="SAM" id="Phobius"/>
    </source>
</evidence>
<protein>
    <submittedName>
        <fullName evidence="3">Uncharacterized membrane protein YczE</fullName>
    </submittedName>
</protein>
<dbReference type="Pfam" id="PF19700">
    <property type="entry name" value="DUF6198"/>
    <property type="match status" value="1"/>
</dbReference>
<feature type="transmembrane region" description="Helical" evidence="2">
    <location>
        <begin position="148"/>
        <end position="170"/>
    </location>
</feature>
<name>A0A1H0QUW0_9ACTN</name>
<organism evidence="3 4">
    <name type="scientific">Nakamurella panacisegetis</name>
    <dbReference type="NCBI Taxonomy" id="1090615"/>
    <lineage>
        <taxon>Bacteria</taxon>
        <taxon>Bacillati</taxon>
        <taxon>Actinomycetota</taxon>
        <taxon>Actinomycetes</taxon>
        <taxon>Nakamurellales</taxon>
        <taxon>Nakamurellaceae</taxon>
        <taxon>Nakamurella</taxon>
    </lineage>
</organism>
<evidence type="ECO:0000256" key="1">
    <source>
        <dbReference type="SAM" id="MobiDB-lite"/>
    </source>
</evidence>
<feature type="transmembrane region" description="Helical" evidence="2">
    <location>
        <begin position="94"/>
        <end position="114"/>
    </location>
</feature>
<reference evidence="3 4" key="1">
    <citation type="submission" date="2016-10" db="EMBL/GenBank/DDBJ databases">
        <authorList>
            <person name="de Groot N.N."/>
        </authorList>
    </citation>
    <scope>NUCLEOTIDE SEQUENCE [LARGE SCALE GENOMIC DNA]</scope>
    <source>
        <strain evidence="4">P4-7,KCTC 19426,CECT 7604</strain>
    </source>
</reference>
<keyword evidence="2" id="KW-0472">Membrane</keyword>
<sequence length="275" mass="29209">MPLLRKWLWGDRPIVQHDGGVSTEAVLPRTPRRRTPLAVLAPIPADRRIRRFGQLVIGLVLYGFTMGLMVRAVFGLDPWDVFHQGLTKLIGHWVHLSYGTVITGASVVVLLAWIPLRQRPGIGTVLNVLIIGWTTDATLAVIHPTGTLAVRILFLLAAVIGNAVAGALYIGAGLGPGPRDGLMTGMVARGIGSVRVVRTSIELSVLLVGWLGGGAVGLGTAVYALAIGPLLQLFLPRLRVPSPETGDGQVGRSSEGDRADNDNDGALPVEFLEGR</sequence>
<dbReference type="InterPro" id="IPR038750">
    <property type="entry name" value="YczE/YyaS-like"/>
</dbReference>
<dbReference type="PANTHER" id="PTHR40078:SF1">
    <property type="entry name" value="INTEGRAL MEMBRANE PROTEIN"/>
    <property type="match status" value="1"/>
</dbReference>
<keyword evidence="4" id="KW-1185">Reference proteome</keyword>
<keyword evidence="2" id="KW-1133">Transmembrane helix</keyword>
<dbReference type="PANTHER" id="PTHR40078">
    <property type="entry name" value="INTEGRAL MEMBRANE PROTEIN-RELATED"/>
    <property type="match status" value="1"/>
</dbReference>
<keyword evidence="2" id="KW-0812">Transmembrane</keyword>